<dbReference type="InterPro" id="IPR008332">
    <property type="entry name" value="MethylG_MeTrfase_N"/>
</dbReference>
<proteinExistence type="inferred from homology"/>
<sequence length="162" mass="18581">MEKVIYRSKFTFDIFNIILYADNNNLLAIKLNEDSPLNFNGTIIDEKNSLIEMAETELLEYFNGKRKTFDIPIKNMSKGFEKKVYDELVTVDYGEVITYKELGEKVGVENSARAVGNAMAKNIFPIIIPCHRVVRTDGNIGNYTGGTELKIRLLELEKKYRD</sequence>
<name>H3NPB1_9FIRM</name>
<dbReference type="CDD" id="cd06445">
    <property type="entry name" value="ATase"/>
    <property type="match status" value="1"/>
</dbReference>
<evidence type="ECO:0000259" key="10">
    <source>
        <dbReference type="Pfam" id="PF02870"/>
    </source>
</evidence>
<dbReference type="PANTHER" id="PTHR10815:SF13">
    <property type="entry name" value="METHYLATED-DNA--PROTEIN-CYSTEINE METHYLTRANSFERASE"/>
    <property type="match status" value="1"/>
</dbReference>
<dbReference type="InterPro" id="IPR036631">
    <property type="entry name" value="MGMT_N_sf"/>
</dbReference>
<comment type="similarity">
    <text evidence="2">Belongs to the MGMT family.</text>
</comment>
<dbReference type="OrthoDB" id="9802228at2"/>
<dbReference type="HOGENOM" id="CLU_000445_52_2_9"/>
<evidence type="ECO:0000256" key="3">
    <source>
        <dbReference type="ARBA" id="ARBA00011918"/>
    </source>
</evidence>
<organism evidence="11 12">
    <name type="scientific">Helcococcus kunzii ATCC 51366</name>
    <dbReference type="NCBI Taxonomy" id="883114"/>
    <lineage>
        <taxon>Bacteria</taxon>
        <taxon>Bacillati</taxon>
        <taxon>Bacillota</taxon>
        <taxon>Tissierellia</taxon>
        <taxon>Tissierellales</taxon>
        <taxon>Peptoniphilaceae</taxon>
        <taxon>Helcococcus</taxon>
    </lineage>
</organism>
<comment type="caution">
    <text evidence="11">The sequence shown here is derived from an EMBL/GenBank/DDBJ whole genome shotgun (WGS) entry which is preliminary data.</text>
</comment>
<dbReference type="GO" id="GO:0032259">
    <property type="term" value="P:methylation"/>
    <property type="evidence" value="ECO:0007669"/>
    <property type="project" value="UniProtKB-KW"/>
</dbReference>
<evidence type="ECO:0000256" key="2">
    <source>
        <dbReference type="ARBA" id="ARBA00008711"/>
    </source>
</evidence>
<dbReference type="InterPro" id="IPR014048">
    <property type="entry name" value="MethylDNA_cys_MeTrfase_DNA-bd"/>
</dbReference>
<evidence type="ECO:0000256" key="6">
    <source>
        <dbReference type="ARBA" id="ARBA00022763"/>
    </source>
</evidence>
<dbReference type="InterPro" id="IPR036217">
    <property type="entry name" value="MethylDNA_cys_MeTrfase_DNAb"/>
</dbReference>
<dbReference type="GeneID" id="96999157"/>
<feature type="domain" description="Methylated-DNA-[protein]-cysteine S-methyltransferase DNA binding" evidence="9">
    <location>
        <begin position="80"/>
        <end position="158"/>
    </location>
</feature>
<dbReference type="Pfam" id="PF01035">
    <property type="entry name" value="DNA_binding_1"/>
    <property type="match status" value="1"/>
</dbReference>
<dbReference type="InterPro" id="IPR036388">
    <property type="entry name" value="WH-like_DNA-bd_sf"/>
</dbReference>
<dbReference type="Pfam" id="PF02870">
    <property type="entry name" value="Methyltransf_1N"/>
    <property type="match status" value="1"/>
</dbReference>
<dbReference type="eggNOG" id="COG0350">
    <property type="taxonomic scope" value="Bacteria"/>
</dbReference>
<dbReference type="GO" id="GO:0003908">
    <property type="term" value="F:methylated-DNA-[protein]-cysteine S-methyltransferase activity"/>
    <property type="evidence" value="ECO:0007669"/>
    <property type="project" value="UniProtKB-EC"/>
</dbReference>
<dbReference type="NCBIfam" id="TIGR00589">
    <property type="entry name" value="ogt"/>
    <property type="match status" value="1"/>
</dbReference>
<evidence type="ECO:0000256" key="7">
    <source>
        <dbReference type="ARBA" id="ARBA00023204"/>
    </source>
</evidence>
<accession>H3NPB1</accession>
<dbReference type="STRING" id="883114.HMPREF9709_01172"/>
<dbReference type="RefSeq" id="WP_005398687.1">
    <property type="nucleotide sequence ID" value="NZ_JH601088.1"/>
</dbReference>
<dbReference type="FunFam" id="1.10.10.10:FF:000214">
    <property type="entry name" value="Methylated-DNA--protein-cysteine methyltransferase"/>
    <property type="match status" value="1"/>
</dbReference>
<evidence type="ECO:0000259" key="9">
    <source>
        <dbReference type="Pfam" id="PF01035"/>
    </source>
</evidence>
<dbReference type="EMBL" id="AGEI01000023">
    <property type="protein sequence ID" value="EHR33424.1"/>
    <property type="molecule type" value="Genomic_DNA"/>
</dbReference>
<evidence type="ECO:0000313" key="11">
    <source>
        <dbReference type="EMBL" id="EHR33424.1"/>
    </source>
</evidence>
<keyword evidence="7" id="KW-0234">DNA repair</keyword>
<dbReference type="Gene3D" id="1.10.10.10">
    <property type="entry name" value="Winged helix-like DNA-binding domain superfamily/Winged helix DNA-binding domain"/>
    <property type="match status" value="1"/>
</dbReference>
<dbReference type="PROSITE" id="PS00374">
    <property type="entry name" value="MGMT"/>
    <property type="match status" value="1"/>
</dbReference>
<protein>
    <recommendedName>
        <fullName evidence="3">methylated-DNA--[protein]-cysteine S-methyltransferase</fullName>
        <ecNumber evidence="3">2.1.1.63</ecNumber>
    </recommendedName>
</protein>
<comment type="catalytic activity">
    <reaction evidence="8">
        <text>a 6-O-methyl-2'-deoxyguanosine in DNA + L-cysteinyl-[protein] = S-methyl-L-cysteinyl-[protein] + a 2'-deoxyguanosine in DNA</text>
        <dbReference type="Rhea" id="RHEA:24000"/>
        <dbReference type="Rhea" id="RHEA-COMP:10131"/>
        <dbReference type="Rhea" id="RHEA-COMP:10132"/>
        <dbReference type="Rhea" id="RHEA-COMP:11367"/>
        <dbReference type="Rhea" id="RHEA-COMP:11368"/>
        <dbReference type="ChEBI" id="CHEBI:29950"/>
        <dbReference type="ChEBI" id="CHEBI:82612"/>
        <dbReference type="ChEBI" id="CHEBI:85445"/>
        <dbReference type="ChEBI" id="CHEBI:85448"/>
        <dbReference type="EC" id="2.1.1.63"/>
    </reaction>
</comment>
<dbReference type="PATRIC" id="fig|883114.3.peg.1163"/>
<evidence type="ECO:0000256" key="8">
    <source>
        <dbReference type="ARBA" id="ARBA00049348"/>
    </source>
</evidence>
<dbReference type="Gene3D" id="3.30.160.70">
    <property type="entry name" value="Methylated DNA-protein cysteine methyltransferase domain"/>
    <property type="match status" value="1"/>
</dbReference>
<gene>
    <name evidence="11" type="ORF">HMPREF9709_01172</name>
</gene>
<dbReference type="AlphaFoldDB" id="H3NPB1"/>
<keyword evidence="4 11" id="KW-0489">Methyltransferase</keyword>
<dbReference type="GO" id="GO:0006281">
    <property type="term" value="P:DNA repair"/>
    <property type="evidence" value="ECO:0007669"/>
    <property type="project" value="UniProtKB-KW"/>
</dbReference>
<feature type="domain" description="Methylguanine DNA methyltransferase ribonuclease-like" evidence="10">
    <location>
        <begin position="5"/>
        <end position="74"/>
    </location>
</feature>
<evidence type="ECO:0000256" key="1">
    <source>
        <dbReference type="ARBA" id="ARBA00001286"/>
    </source>
</evidence>
<keyword evidence="12" id="KW-1185">Reference proteome</keyword>
<dbReference type="SUPFAM" id="SSF53155">
    <property type="entry name" value="Methylated DNA-protein cysteine methyltransferase domain"/>
    <property type="match status" value="1"/>
</dbReference>
<dbReference type="EC" id="2.1.1.63" evidence="3"/>
<dbReference type="SUPFAM" id="SSF46767">
    <property type="entry name" value="Methylated DNA-protein cysteine methyltransferase, C-terminal domain"/>
    <property type="match status" value="1"/>
</dbReference>
<dbReference type="PANTHER" id="PTHR10815">
    <property type="entry name" value="METHYLATED-DNA--PROTEIN-CYSTEINE METHYLTRANSFERASE"/>
    <property type="match status" value="1"/>
</dbReference>
<comment type="catalytic activity">
    <reaction evidence="1">
        <text>a 4-O-methyl-thymidine in DNA + L-cysteinyl-[protein] = a thymidine in DNA + S-methyl-L-cysteinyl-[protein]</text>
        <dbReference type="Rhea" id="RHEA:53428"/>
        <dbReference type="Rhea" id="RHEA-COMP:10131"/>
        <dbReference type="Rhea" id="RHEA-COMP:10132"/>
        <dbReference type="Rhea" id="RHEA-COMP:13555"/>
        <dbReference type="Rhea" id="RHEA-COMP:13556"/>
        <dbReference type="ChEBI" id="CHEBI:29950"/>
        <dbReference type="ChEBI" id="CHEBI:82612"/>
        <dbReference type="ChEBI" id="CHEBI:137386"/>
        <dbReference type="ChEBI" id="CHEBI:137387"/>
        <dbReference type="EC" id="2.1.1.63"/>
    </reaction>
</comment>
<reference evidence="11 12" key="1">
    <citation type="submission" date="2012-01" db="EMBL/GenBank/DDBJ databases">
        <title>The Genome Sequence of Helcococcus kunzii ATCC 51366.</title>
        <authorList>
            <consortium name="The Broad Institute Genome Sequencing Platform"/>
            <person name="Earl A."/>
            <person name="Ward D."/>
            <person name="Feldgarden M."/>
            <person name="Gevers D."/>
            <person name="Huys G."/>
            <person name="Young S.K."/>
            <person name="Zeng Q."/>
            <person name="Gargeya S."/>
            <person name="Fitzgerald M."/>
            <person name="Haas B."/>
            <person name="Abouelleil A."/>
            <person name="Alvarado L."/>
            <person name="Arachchi H.M."/>
            <person name="Berlin A."/>
            <person name="Chapman S.B."/>
            <person name="Gearin G."/>
            <person name="Goldberg J."/>
            <person name="Griggs A."/>
            <person name="Gujja S."/>
            <person name="Hansen M."/>
            <person name="Heiman D."/>
            <person name="Howarth C."/>
            <person name="Larimer J."/>
            <person name="Lui A."/>
            <person name="MacDonald P.J.P."/>
            <person name="McCowen C."/>
            <person name="Montmayeur A."/>
            <person name="Murphy C."/>
            <person name="Neiman D."/>
            <person name="Pearson M."/>
            <person name="Priest M."/>
            <person name="Roberts A."/>
            <person name="Saif S."/>
            <person name="Shea T."/>
            <person name="Sisk P."/>
            <person name="Stolte C."/>
            <person name="Sykes S."/>
            <person name="Wortman J."/>
            <person name="Nusbaum C."/>
            <person name="Birren B."/>
        </authorList>
    </citation>
    <scope>NUCLEOTIDE SEQUENCE [LARGE SCALE GENOMIC DNA]</scope>
    <source>
        <strain evidence="11 12">ATCC 51366</strain>
    </source>
</reference>
<keyword evidence="6" id="KW-0227">DNA damage</keyword>
<dbReference type="Proteomes" id="UP000004191">
    <property type="component" value="Unassembled WGS sequence"/>
</dbReference>
<evidence type="ECO:0000313" key="12">
    <source>
        <dbReference type="Proteomes" id="UP000004191"/>
    </source>
</evidence>
<keyword evidence="5 11" id="KW-0808">Transferase</keyword>
<evidence type="ECO:0000256" key="4">
    <source>
        <dbReference type="ARBA" id="ARBA00022603"/>
    </source>
</evidence>
<dbReference type="InterPro" id="IPR001497">
    <property type="entry name" value="MethylDNA_cys_MeTrfase_AS"/>
</dbReference>
<evidence type="ECO:0000256" key="5">
    <source>
        <dbReference type="ARBA" id="ARBA00022679"/>
    </source>
</evidence>